<organism evidence="5 6">
    <name type="scientific">Algoriphagus aquimarinus</name>
    <dbReference type="NCBI Taxonomy" id="237018"/>
    <lineage>
        <taxon>Bacteria</taxon>
        <taxon>Pseudomonadati</taxon>
        <taxon>Bacteroidota</taxon>
        <taxon>Cytophagia</taxon>
        <taxon>Cytophagales</taxon>
        <taxon>Cyclobacteriaceae</taxon>
        <taxon>Algoriphagus</taxon>
    </lineage>
</organism>
<dbReference type="GO" id="GO:0009279">
    <property type="term" value="C:cell outer membrane"/>
    <property type="evidence" value="ECO:0007669"/>
    <property type="project" value="TreeGrafter"/>
</dbReference>
<reference evidence="5 6" key="1">
    <citation type="submission" date="2016-10" db="EMBL/GenBank/DDBJ databases">
        <authorList>
            <person name="de Groot N.N."/>
        </authorList>
    </citation>
    <scope>NUCLEOTIDE SEQUENCE [LARGE SCALE GENOMIC DNA]</scope>
    <source>
        <strain evidence="5 6">DSM 23399</strain>
    </source>
</reference>
<evidence type="ECO:0000313" key="5">
    <source>
        <dbReference type="EMBL" id="SFB56666.1"/>
    </source>
</evidence>
<name>A0A1I1C3N6_9BACT</name>
<evidence type="ECO:0000313" key="6">
    <source>
        <dbReference type="Proteomes" id="UP000198790"/>
    </source>
</evidence>
<dbReference type="SMART" id="SM00028">
    <property type="entry name" value="TPR"/>
    <property type="match status" value="4"/>
</dbReference>
<dbReference type="SUPFAM" id="SSF48452">
    <property type="entry name" value="TPR-like"/>
    <property type="match status" value="2"/>
</dbReference>
<feature type="repeat" description="TPR" evidence="3">
    <location>
        <begin position="88"/>
        <end position="121"/>
    </location>
</feature>
<evidence type="ECO:0000256" key="4">
    <source>
        <dbReference type="SAM" id="SignalP"/>
    </source>
</evidence>
<dbReference type="InterPro" id="IPR011990">
    <property type="entry name" value="TPR-like_helical_dom_sf"/>
</dbReference>
<dbReference type="STRING" id="237018.SAMN04489723_12130"/>
<sequence>MKRLLRTLTILLLIIASSSCSSSIQNIEHLFNDKKYEDAISDLNQYLFFHVTDVKALHMRARSYEEIGEHEKSKADYERIIAIDDQYAQAYAGLGKLLFEQKDYKNAELRLLRAASLDSNDFDILYLLGRSRIMTGKFKSAEEFLRRATELNPDHPKVYFYTGMALAYQGDALGCAASFNSYVNREPDNMVGVYNRGFAYMNAGYVTWAIEDFNTVLKKNPNHIEAMAHKGICLAAMGDSEGCLLLQTAANKGSQYAKDQLAFCAS</sequence>
<evidence type="ECO:0000256" key="3">
    <source>
        <dbReference type="PROSITE-ProRule" id="PRU00339"/>
    </source>
</evidence>
<protein>
    <submittedName>
        <fullName evidence="5">Tetratricopeptide repeat-containing protein</fullName>
    </submittedName>
</protein>
<gene>
    <name evidence="5" type="ORF">SAMN04489723_12130</name>
</gene>
<dbReference type="Proteomes" id="UP000198790">
    <property type="component" value="Unassembled WGS sequence"/>
</dbReference>
<keyword evidence="4" id="KW-0732">Signal</keyword>
<dbReference type="EMBL" id="FOKK01000021">
    <property type="protein sequence ID" value="SFB56666.1"/>
    <property type="molecule type" value="Genomic_DNA"/>
</dbReference>
<keyword evidence="6" id="KW-1185">Reference proteome</keyword>
<evidence type="ECO:0000256" key="1">
    <source>
        <dbReference type="ARBA" id="ARBA00022737"/>
    </source>
</evidence>
<dbReference type="Pfam" id="PF14559">
    <property type="entry name" value="TPR_19"/>
    <property type="match status" value="1"/>
</dbReference>
<dbReference type="RefSeq" id="WP_092900776.1">
    <property type="nucleotide sequence ID" value="NZ_FOKK01000021.1"/>
</dbReference>
<proteinExistence type="predicted"/>
<feature type="chain" id="PRO_5011458232" evidence="4">
    <location>
        <begin position="23"/>
        <end position="266"/>
    </location>
</feature>
<dbReference type="InterPro" id="IPR019734">
    <property type="entry name" value="TPR_rpt"/>
</dbReference>
<dbReference type="PANTHER" id="PTHR44858:SF1">
    <property type="entry name" value="UDP-N-ACETYLGLUCOSAMINE--PEPTIDE N-ACETYLGLUCOSAMINYLTRANSFERASE SPINDLY-RELATED"/>
    <property type="match status" value="1"/>
</dbReference>
<dbReference type="PANTHER" id="PTHR44858">
    <property type="entry name" value="TETRATRICOPEPTIDE REPEAT PROTEIN 6"/>
    <property type="match status" value="1"/>
</dbReference>
<dbReference type="PROSITE" id="PS51257">
    <property type="entry name" value="PROKAR_LIPOPROTEIN"/>
    <property type="match status" value="1"/>
</dbReference>
<dbReference type="AlphaFoldDB" id="A0A1I1C3N6"/>
<feature type="signal peptide" evidence="4">
    <location>
        <begin position="1"/>
        <end position="22"/>
    </location>
</feature>
<keyword evidence="2 3" id="KW-0802">TPR repeat</keyword>
<evidence type="ECO:0000256" key="2">
    <source>
        <dbReference type="ARBA" id="ARBA00022803"/>
    </source>
</evidence>
<accession>A0A1I1C3N6</accession>
<dbReference type="Pfam" id="PF13181">
    <property type="entry name" value="TPR_8"/>
    <property type="match status" value="1"/>
</dbReference>
<dbReference type="InterPro" id="IPR050498">
    <property type="entry name" value="Ycf3"/>
</dbReference>
<feature type="repeat" description="TPR" evidence="3">
    <location>
        <begin position="122"/>
        <end position="155"/>
    </location>
</feature>
<feature type="repeat" description="TPR" evidence="3">
    <location>
        <begin position="190"/>
        <end position="223"/>
    </location>
</feature>
<dbReference type="GO" id="GO:0046813">
    <property type="term" value="P:receptor-mediated virion attachment to host cell"/>
    <property type="evidence" value="ECO:0007669"/>
    <property type="project" value="TreeGrafter"/>
</dbReference>
<dbReference type="OrthoDB" id="1253698at2"/>
<keyword evidence="1" id="KW-0677">Repeat</keyword>
<dbReference type="Gene3D" id="1.25.40.10">
    <property type="entry name" value="Tetratricopeptide repeat domain"/>
    <property type="match status" value="3"/>
</dbReference>
<dbReference type="PROSITE" id="PS50005">
    <property type="entry name" value="TPR"/>
    <property type="match status" value="3"/>
</dbReference>